<sequence>MTRHLLSLALLAGLALPASCAGKSPVNGARALERVKTQCAFGPRVVGTEAHAKTLEWIVAEATRLGGRVERQTFADSATGRAVTLTNVIAHFGPETGRRILFCAHFDSRPWCDRDPDPAFHDQPVPGANDGASGVAVLLELAERFKLSPPPVGVDLVFFDGEDLGTNDRPEEFCLGSRGYAERLPAPGSPGRPVAGFLLDMVGDRDLQVFHEKNSAERASNLTALVAEAARATGARSFRDEVKWSIIDDHVPLLDAGLPTVDVIDFDYPAWHTHRDTPDQVSAESLAEVARVVEWIAYRSVLARP</sequence>
<feature type="signal peptide" evidence="3">
    <location>
        <begin position="1"/>
        <end position="20"/>
    </location>
</feature>
<dbReference type="PANTHER" id="PTHR12283">
    <property type="entry name" value="GLUTAMINYL-PEPTIDE CYCLOTRANSFERASE"/>
    <property type="match status" value="1"/>
</dbReference>
<dbReference type="AlphaFoldDB" id="A0A933SD90"/>
<dbReference type="InterPro" id="IPR040234">
    <property type="entry name" value="QC/QCL"/>
</dbReference>
<keyword evidence="2" id="KW-0012">Acyltransferase</keyword>
<reference evidence="5" key="1">
    <citation type="submission" date="2020-07" db="EMBL/GenBank/DDBJ databases">
        <title>Huge and variable diversity of episymbiotic CPR bacteria and DPANN archaea in groundwater ecosystems.</title>
        <authorList>
            <person name="He C.Y."/>
            <person name="Keren R."/>
            <person name="Whittaker M."/>
            <person name="Farag I.F."/>
            <person name="Doudna J."/>
            <person name="Cate J.H.D."/>
            <person name="Banfield J.F."/>
        </authorList>
    </citation>
    <scope>NUCLEOTIDE SEQUENCE</scope>
    <source>
        <strain evidence="5">NC_groundwater_1813_Pr3_B-0.1um_71_17</strain>
    </source>
</reference>
<dbReference type="Proteomes" id="UP000696931">
    <property type="component" value="Unassembled WGS sequence"/>
</dbReference>
<comment type="caution">
    <text evidence="5">The sequence shown here is derived from an EMBL/GenBank/DDBJ whole genome shotgun (WGS) entry which is preliminary data.</text>
</comment>
<dbReference type="GO" id="GO:0008270">
    <property type="term" value="F:zinc ion binding"/>
    <property type="evidence" value="ECO:0007669"/>
    <property type="project" value="TreeGrafter"/>
</dbReference>
<proteinExistence type="predicted"/>
<dbReference type="PANTHER" id="PTHR12283:SF6">
    <property type="entry name" value="GLUTAMINYL-PEPTIDE CYCLOTRANSFERASE-RELATED"/>
    <property type="match status" value="1"/>
</dbReference>
<dbReference type="GO" id="GO:0016603">
    <property type="term" value="F:glutaminyl-peptide cyclotransferase activity"/>
    <property type="evidence" value="ECO:0007669"/>
    <property type="project" value="TreeGrafter"/>
</dbReference>
<evidence type="ECO:0000256" key="1">
    <source>
        <dbReference type="ARBA" id="ARBA00022679"/>
    </source>
</evidence>
<accession>A0A933SD90</accession>
<evidence type="ECO:0000256" key="2">
    <source>
        <dbReference type="ARBA" id="ARBA00023315"/>
    </source>
</evidence>
<keyword evidence="1" id="KW-0808">Transferase</keyword>
<dbReference type="InterPro" id="IPR007484">
    <property type="entry name" value="Peptidase_M28"/>
</dbReference>
<dbReference type="Gene3D" id="3.40.630.10">
    <property type="entry name" value="Zn peptidases"/>
    <property type="match status" value="1"/>
</dbReference>
<dbReference type="SUPFAM" id="SSF53187">
    <property type="entry name" value="Zn-dependent exopeptidases"/>
    <property type="match status" value="1"/>
</dbReference>
<dbReference type="Pfam" id="PF04389">
    <property type="entry name" value="Peptidase_M28"/>
    <property type="match status" value="1"/>
</dbReference>
<name>A0A933SD90_UNCEI</name>
<feature type="chain" id="PRO_5036851160" evidence="3">
    <location>
        <begin position="21"/>
        <end position="305"/>
    </location>
</feature>
<evidence type="ECO:0000313" key="6">
    <source>
        <dbReference type="Proteomes" id="UP000696931"/>
    </source>
</evidence>
<evidence type="ECO:0000259" key="4">
    <source>
        <dbReference type="Pfam" id="PF04389"/>
    </source>
</evidence>
<evidence type="ECO:0000256" key="3">
    <source>
        <dbReference type="SAM" id="SignalP"/>
    </source>
</evidence>
<evidence type="ECO:0000313" key="5">
    <source>
        <dbReference type="EMBL" id="MBI5170416.1"/>
    </source>
</evidence>
<protein>
    <submittedName>
        <fullName evidence="5">M28 family peptidase</fullName>
    </submittedName>
</protein>
<dbReference type="EMBL" id="JACRIW010000092">
    <property type="protein sequence ID" value="MBI5170416.1"/>
    <property type="molecule type" value="Genomic_DNA"/>
</dbReference>
<gene>
    <name evidence="5" type="ORF">HZA61_13080</name>
</gene>
<feature type="domain" description="Peptidase M28" evidence="4">
    <location>
        <begin position="87"/>
        <end position="293"/>
    </location>
</feature>
<keyword evidence="3" id="KW-0732">Signal</keyword>
<organism evidence="5 6">
    <name type="scientific">Eiseniibacteriota bacterium</name>
    <dbReference type="NCBI Taxonomy" id="2212470"/>
    <lineage>
        <taxon>Bacteria</taxon>
        <taxon>Candidatus Eiseniibacteriota</taxon>
    </lineage>
</organism>